<sequence>MKKLIPLFLLAFISFFVYSCDNNDDPVQTQDNDTIAQMKDITGTFSSSGGYTISQGLNILNTDVVLVYRNINSNTSSSAIWQLLPKTFYLSNNRELDYNFIFNSQNVDITTQANFDQSTMTSAEANKYLINQNFRIVLVPANAGKNSQLDYNDYNSVIKFYHIDESKVVKIKVN</sequence>
<feature type="signal peptide" evidence="1">
    <location>
        <begin position="1"/>
        <end position="19"/>
    </location>
</feature>
<evidence type="ECO:0000313" key="2">
    <source>
        <dbReference type="EMBL" id="MDQ1098701.1"/>
    </source>
</evidence>
<evidence type="ECO:0000313" key="3">
    <source>
        <dbReference type="Proteomes" id="UP001225072"/>
    </source>
</evidence>
<protein>
    <submittedName>
        <fullName evidence="2">Uncharacterized protein</fullName>
    </submittedName>
</protein>
<organism evidence="2 3">
    <name type="scientific">Chryseobacterium camelliae</name>
    <dbReference type="NCBI Taxonomy" id="1265445"/>
    <lineage>
        <taxon>Bacteria</taxon>
        <taxon>Pseudomonadati</taxon>
        <taxon>Bacteroidota</taxon>
        <taxon>Flavobacteriia</taxon>
        <taxon>Flavobacteriales</taxon>
        <taxon>Weeksellaceae</taxon>
        <taxon>Chryseobacterium group</taxon>
        <taxon>Chryseobacterium</taxon>
    </lineage>
</organism>
<reference evidence="2 3" key="1">
    <citation type="submission" date="2023-07" db="EMBL/GenBank/DDBJ databases">
        <title>Functional and genomic diversity of the sorghum phyllosphere microbiome.</title>
        <authorList>
            <person name="Shade A."/>
        </authorList>
    </citation>
    <scope>NUCLEOTIDE SEQUENCE [LARGE SCALE GENOMIC DNA]</scope>
    <source>
        <strain evidence="2 3">SORGH_AS_1064</strain>
    </source>
</reference>
<gene>
    <name evidence="2" type="ORF">QE404_003848</name>
</gene>
<feature type="chain" id="PRO_5046470874" evidence="1">
    <location>
        <begin position="20"/>
        <end position="174"/>
    </location>
</feature>
<dbReference type="EMBL" id="JAUTAL010000001">
    <property type="protein sequence ID" value="MDQ1098701.1"/>
    <property type="molecule type" value="Genomic_DNA"/>
</dbReference>
<dbReference type="PROSITE" id="PS51257">
    <property type="entry name" value="PROKAR_LIPOPROTEIN"/>
    <property type="match status" value="1"/>
</dbReference>
<comment type="caution">
    <text evidence="2">The sequence shown here is derived from an EMBL/GenBank/DDBJ whole genome shotgun (WGS) entry which is preliminary data.</text>
</comment>
<dbReference type="Proteomes" id="UP001225072">
    <property type="component" value="Unassembled WGS sequence"/>
</dbReference>
<keyword evidence="1" id="KW-0732">Signal</keyword>
<proteinExistence type="predicted"/>
<evidence type="ECO:0000256" key="1">
    <source>
        <dbReference type="SAM" id="SignalP"/>
    </source>
</evidence>
<dbReference type="RefSeq" id="WP_307453152.1">
    <property type="nucleotide sequence ID" value="NZ_JAUTAL010000001.1"/>
</dbReference>
<name>A0ABU0TPF8_9FLAO</name>
<keyword evidence="3" id="KW-1185">Reference proteome</keyword>
<accession>A0ABU0TPF8</accession>